<evidence type="ECO:0000256" key="17">
    <source>
        <dbReference type="ARBA" id="ARBA00049529"/>
    </source>
</evidence>
<comment type="catalytic activity">
    <reaction evidence="14 21">
        <text>L-valine + 2-oxoglutarate = 3-methyl-2-oxobutanoate + L-glutamate</text>
        <dbReference type="Rhea" id="RHEA:24813"/>
        <dbReference type="ChEBI" id="CHEBI:11851"/>
        <dbReference type="ChEBI" id="CHEBI:16810"/>
        <dbReference type="ChEBI" id="CHEBI:29985"/>
        <dbReference type="ChEBI" id="CHEBI:57762"/>
        <dbReference type="EC" id="2.6.1.42"/>
    </reaction>
</comment>
<dbReference type="Gene3D" id="3.20.10.10">
    <property type="entry name" value="D-amino Acid Aminotransferase, subunit A, domain 2"/>
    <property type="match status" value="1"/>
</dbReference>
<dbReference type="GO" id="GO:0009098">
    <property type="term" value="P:L-leucine biosynthetic process"/>
    <property type="evidence" value="ECO:0007669"/>
    <property type="project" value="UniProtKB-UniPathway"/>
</dbReference>
<dbReference type="InterPro" id="IPR018300">
    <property type="entry name" value="Aminotrans_IV_CS"/>
</dbReference>
<dbReference type="Proteomes" id="UP000245812">
    <property type="component" value="Unassembled WGS sequence"/>
</dbReference>
<comment type="function">
    <text evidence="2 21">Acts on leucine, isoleucine and valine.</text>
</comment>
<dbReference type="GO" id="GO:0052654">
    <property type="term" value="F:L-leucine-2-oxoglutarate transaminase activity"/>
    <property type="evidence" value="ECO:0007669"/>
    <property type="project" value="RHEA"/>
</dbReference>
<organism evidence="22 23">
    <name type="scientific">Fulvimonas soli</name>
    <dbReference type="NCBI Taxonomy" id="155197"/>
    <lineage>
        <taxon>Bacteria</taxon>
        <taxon>Pseudomonadati</taxon>
        <taxon>Pseudomonadota</taxon>
        <taxon>Gammaproteobacteria</taxon>
        <taxon>Lysobacterales</taxon>
        <taxon>Rhodanobacteraceae</taxon>
        <taxon>Fulvimonas</taxon>
    </lineage>
</organism>
<dbReference type="UniPathway" id="UPA00049">
    <property type="reaction ID" value="UER00062"/>
</dbReference>
<evidence type="ECO:0000256" key="15">
    <source>
        <dbReference type="ARBA" id="ARBA00048798"/>
    </source>
</evidence>
<dbReference type="FunFam" id="3.20.10.10:FF:000002">
    <property type="entry name" value="D-alanine aminotransferase"/>
    <property type="match status" value="1"/>
</dbReference>
<evidence type="ECO:0000256" key="5">
    <source>
        <dbReference type="ARBA" id="ARBA00005072"/>
    </source>
</evidence>
<keyword evidence="8 21" id="KW-0028">Amino-acid biosynthesis</keyword>
<dbReference type="InterPro" id="IPR033939">
    <property type="entry name" value="BCAT_family"/>
</dbReference>
<dbReference type="InterPro" id="IPR005785">
    <property type="entry name" value="B_amino_transI"/>
</dbReference>
<accession>A0A316HP71</accession>
<comment type="caution">
    <text evidence="22">The sequence shown here is derived from an EMBL/GenBank/DDBJ whole genome shotgun (WGS) entry which is preliminary data.</text>
</comment>
<evidence type="ECO:0000256" key="20">
    <source>
        <dbReference type="RuleBase" id="RU004516"/>
    </source>
</evidence>
<evidence type="ECO:0000256" key="3">
    <source>
        <dbReference type="ARBA" id="ARBA00004824"/>
    </source>
</evidence>
<dbReference type="UniPathway" id="UPA00048">
    <property type="reaction ID" value="UER00073"/>
</dbReference>
<dbReference type="Pfam" id="PF01063">
    <property type="entry name" value="Aminotran_4"/>
    <property type="match status" value="1"/>
</dbReference>
<keyword evidence="10 20" id="KW-0663">Pyridoxal phosphate</keyword>
<dbReference type="GO" id="GO:0009099">
    <property type="term" value="P:L-valine biosynthetic process"/>
    <property type="evidence" value="ECO:0007669"/>
    <property type="project" value="UniProtKB-UniPathway"/>
</dbReference>
<dbReference type="EC" id="2.6.1.42" evidence="21"/>
<comment type="pathway">
    <text evidence="4 21">Amino-acid biosynthesis; L-valine biosynthesis; L-valine from pyruvate: step 4/4.</text>
</comment>
<evidence type="ECO:0000256" key="16">
    <source>
        <dbReference type="ARBA" id="ARBA00049229"/>
    </source>
</evidence>
<dbReference type="RefSeq" id="WP_109724670.1">
    <property type="nucleotide sequence ID" value="NZ_MSZV01000023.1"/>
</dbReference>
<dbReference type="GO" id="GO:0006532">
    <property type="term" value="P:aspartate biosynthetic process"/>
    <property type="evidence" value="ECO:0007669"/>
    <property type="project" value="TreeGrafter"/>
</dbReference>
<comment type="pathway">
    <text evidence="3 21">Amino-acid biosynthesis; L-isoleucine biosynthesis; L-isoleucine from 2-oxobutanoate: step 4/4.</text>
</comment>
<protein>
    <recommendedName>
        <fullName evidence="21">Branched-chain-amino-acid aminotransferase</fullName>
        <shortName evidence="21">BCAT</shortName>
        <ecNumber evidence="21">2.6.1.42</ecNumber>
    </recommendedName>
</protein>
<keyword evidence="23" id="KW-1185">Reference proteome</keyword>
<dbReference type="InterPro" id="IPR043131">
    <property type="entry name" value="BCAT-like_N"/>
</dbReference>
<sequence length="305" mass="32932">MAQQYPDWIWHNGAIKPWAEATTHVMAHALHYGSSVFEGIRSYVTPDGAAIFRLTDHLKRLYQSAKIYDMALPYTQDQLAAACREVIRKNGLAAAYLRPVAYRGLGGFGLSAETPIDVAVAAWPMGPYLGPEALEQGITACVSSWQRFAPNTIPAGAKAGGNYLSGQLIAREARRLGFGEGIALAAGGLLSEGAGENLFLVFDGVLHTTPASASILTGITRDTLKVLAREDGIEVVERDIPREYLYLADEVLMCGTAAEVTPIRAIDGKPVGAGKAGPVTRRLQELYFGLFDGRTHDKWGWLESV</sequence>
<dbReference type="GO" id="GO:0052655">
    <property type="term" value="F:L-valine-2-oxoglutarate transaminase activity"/>
    <property type="evidence" value="ECO:0007669"/>
    <property type="project" value="RHEA"/>
</dbReference>
<keyword evidence="12 21" id="KW-0100">Branched-chain amino acid biosynthesis</keyword>
<evidence type="ECO:0000256" key="14">
    <source>
        <dbReference type="ARBA" id="ARBA00048212"/>
    </source>
</evidence>
<dbReference type="GO" id="GO:0005829">
    <property type="term" value="C:cytosol"/>
    <property type="evidence" value="ECO:0007669"/>
    <property type="project" value="TreeGrafter"/>
</dbReference>
<dbReference type="InterPro" id="IPR043132">
    <property type="entry name" value="BCAT-like_C"/>
</dbReference>
<gene>
    <name evidence="21" type="primary">ilvE</name>
    <name evidence="22" type="ORF">C7456_11630</name>
</gene>
<comment type="pathway">
    <text evidence="13">Cofactor biosynthesis; tetrahydrofolate biosynthesis; 4-aminobenzoate from chorismate: step 2/2.</text>
</comment>
<dbReference type="OrthoDB" id="9804984at2"/>
<dbReference type="PANTHER" id="PTHR42743">
    <property type="entry name" value="AMINO-ACID AMINOTRANSFERASE"/>
    <property type="match status" value="1"/>
</dbReference>
<evidence type="ECO:0000256" key="1">
    <source>
        <dbReference type="ARBA" id="ARBA00001933"/>
    </source>
</evidence>
<dbReference type="PROSITE" id="PS00770">
    <property type="entry name" value="AA_TRANSFER_CLASS_4"/>
    <property type="match status" value="1"/>
</dbReference>
<comment type="catalytic activity">
    <reaction evidence="15 21">
        <text>L-isoleucine + 2-oxoglutarate = (S)-3-methyl-2-oxopentanoate + L-glutamate</text>
        <dbReference type="Rhea" id="RHEA:24801"/>
        <dbReference type="ChEBI" id="CHEBI:16810"/>
        <dbReference type="ChEBI" id="CHEBI:29985"/>
        <dbReference type="ChEBI" id="CHEBI:35146"/>
        <dbReference type="ChEBI" id="CHEBI:58045"/>
        <dbReference type="EC" id="2.6.1.42"/>
    </reaction>
</comment>
<evidence type="ECO:0000256" key="13">
    <source>
        <dbReference type="ARBA" id="ARBA00035633"/>
    </source>
</evidence>
<evidence type="ECO:0000256" key="21">
    <source>
        <dbReference type="RuleBase" id="RU364094"/>
    </source>
</evidence>
<dbReference type="SUPFAM" id="SSF56752">
    <property type="entry name" value="D-aminoacid aminotransferase-like PLP-dependent enzymes"/>
    <property type="match status" value="1"/>
</dbReference>
<evidence type="ECO:0000313" key="23">
    <source>
        <dbReference type="Proteomes" id="UP000245812"/>
    </source>
</evidence>
<dbReference type="UniPathway" id="UPA00047">
    <property type="reaction ID" value="UER00058"/>
</dbReference>
<evidence type="ECO:0000256" key="8">
    <source>
        <dbReference type="ARBA" id="ARBA00022605"/>
    </source>
</evidence>
<comment type="similarity">
    <text evidence="6 19">Belongs to the class-IV pyridoxal-phosphate-dependent aminotransferase family.</text>
</comment>
<dbReference type="GO" id="GO:0052656">
    <property type="term" value="F:L-isoleucine-2-oxoglutarate transaminase activity"/>
    <property type="evidence" value="ECO:0007669"/>
    <property type="project" value="RHEA"/>
</dbReference>
<dbReference type="GO" id="GO:0009097">
    <property type="term" value="P:isoleucine biosynthetic process"/>
    <property type="evidence" value="ECO:0007669"/>
    <property type="project" value="UniProtKB-UniPathway"/>
</dbReference>
<dbReference type="InterPro" id="IPR001544">
    <property type="entry name" value="Aminotrans_IV"/>
</dbReference>
<evidence type="ECO:0000256" key="11">
    <source>
        <dbReference type="ARBA" id="ARBA00022909"/>
    </source>
</evidence>
<dbReference type="InterPro" id="IPR050571">
    <property type="entry name" value="Class-IV_PLP-Dep_Aminotrnsfr"/>
</dbReference>
<dbReference type="Gene3D" id="3.30.470.10">
    <property type="match status" value="1"/>
</dbReference>
<evidence type="ECO:0000256" key="12">
    <source>
        <dbReference type="ARBA" id="ARBA00023304"/>
    </source>
</evidence>
<dbReference type="PANTHER" id="PTHR42743:SF11">
    <property type="entry name" value="AMINODEOXYCHORISMATE LYASE"/>
    <property type="match status" value="1"/>
</dbReference>
<evidence type="ECO:0000313" key="22">
    <source>
        <dbReference type="EMBL" id="PWK82384.1"/>
    </source>
</evidence>
<dbReference type="NCBIfam" id="NF005146">
    <property type="entry name" value="PRK06606.1"/>
    <property type="match status" value="1"/>
</dbReference>
<comment type="function">
    <text evidence="18">Involved in the biosynthesis of p-aminobenzoate (PABA), a precursor of tetrahydrofolate. Converts 4-amino-4-deoxychorismate into 4-aminobenzoate (PABA) and pyruvate.</text>
</comment>
<name>A0A316HP71_9GAMM</name>
<evidence type="ECO:0000256" key="4">
    <source>
        <dbReference type="ARBA" id="ARBA00004931"/>
    </source>
</evidence>
<dbReference type="CDD" id="cd01557">
    <property type="entry name" value="BCAT_beta_family"/>
    <property type="match status" value="1"/>
</dbReference>
<proteinExistence type="inferred from homology"/>
<keyword evidence="11" id="KW-0289">Folate biosynthesis</keyword>
<keyword evidence="7 21" id="KW-0032">Aminotransferase</keyword>
<comment type="pathway">
    <text evidence="5 21">Amino-acid biosynthesis; L-leucine biosynthesis; L-leucine from 3-methyl-2-oxobutanoate: step 4/4.</text>
</comment>
<dbReference type="InterPro" id="IPR036038">
    <property type="entry name" value="Aminotransferase-like"/>
</dbReference>
<dbReference type="EMBL" id="QGHC01000016">
    <property type="protein sequence ID" value="PWK82384.1"/>
    <property type="molecule type" value="Genomic_DNA"/>
</dbReference>
<evidence type="ECO:0000256" key="10">
    <source>
        <dbReference type="ARBA" id="ARBA00022898"/>
    </source>
</evidence>
<evidence type="ECO:0000256" key="19">
    <source>
        <dbReference type="RuleBase" id="RU004106"/>
    </source>
</evidence>
<evidence type="ECO:0000256" key="7">
    <source>
        <dbReference type="ARBA" id="ARBA00022576"/>
    </source>
</evidence>
<comment type="cofactor">
    <cofactor evidence="1 20">
        <name>pyridoxal 5'-phosphate</name>
        <dbReference type="ChEBI" id="CHEBI:597326"/>
    </cofactor>
</comment>
<evidence type="ECO:0000256" key="18">
    <source>
        <dbReference type="ARBA" id="ARBA00054027"/>
    </source>
</evidence>
<evidence type="ECO:0000256" key="6">
    <source>
        <dbReference type="ARBA" id="ARBA00009320"/>
    </source>
</evidence>
<evidence type="ECO:0000256" key="2">
    <source>
        <dbReference type="ARBA" id="ARBA00003109"/>
    </source>
</evidence>
<evidence type="ECO:0000256" key="9">
    <source>
        <dbReference type="ARBA" id="ARBA00022679"/>
    </source>
</evidence>
<reference evidence="22 23" key="1">
    <citation type="submission" date="2018-05" db="EMBL/GenBank/DDBJ databases">
        <title>Genomic Encyclopedia of Type Strains, Phase IV (KMG-IV): sequencing the most valuable type-strain genomes for metagenomic binning, comparative biology and taxonomic classification.</title>
        <authorList>
            <person name="Goeker M."/>
        </authorList>
    </citation>
    <scope>NUCLEOTIDE SEQUENCE [LARGE SCALE GENOMIC DNA]</scope>
    <source>
        <strain evidence="22 23">DSM 14263</strain>
    </source>
</reference>
<keyword evidence="9 21" id="KW-0808">Transferase</keyword>
<dbReference type="GO" id="GO:0046656">
    <property type="term" value="P:folic acid biosynthetic process"/>
    <property type="evidence" value="ECO:0007669"/>
    <property type="project" value="UniProtKB-KW"/>
</dbReference>
<dbReference type="GO" id="GO:0008696">
    <property type="term" value="F:4-amino-4-deoxychorismate lyase activity"/>
    <property type="evidence" value="ECO:0007669"/>
    <property type="project" value="UniProtKB-EC"/>
</dbReference>
<dbReference type="NCBIfam" id="TIGR01122">
    <property type="entry name" value="ilvE_I"/>
    <property type="match status" value="1"/>
</dbReference>
<comment type="catalytic activity">
    <reaction evidence="17">
        <text>4-amino-4-deoxychorismate = 4-aminobenzoate + pyruvate + H(+)</text>
        <dbReference type="Rhea" id="RHEA:16201"/>
        <dbReference type="ChEBI" id="CHEBI:15361"/>
        <dbReference type="ChEBI" id="CHEBI:15378"/>
        <dbReference type="ChEBI" id="CHEBI:17836"/>
        <dbReference type="ChEBI" id="CHEBI:58406"/>
        <dbReference type="EC" id="4.1.3.38"/>
    </reaction>
</comment>
<comment type="catalytic activity">
    <reaction evidence="16 21">
        <text>L-leucine + 2-oxoglutarate = 4-methyl-2-oxopentanoate + L-glutamate</text>
        <dbReference type="Rhea" id="RHEA:18321"/>
        <dbReference type="ChEBI" id="CHEBI:16810"/>
        <dbReference type="ChEBI" id="CHEBI:17865"/>
        <dbReference type="ChEBI" id="CHEBI:29985"/>
        <dbReference type="ChEBI" id="CHEBI:57427"/>
        <dbReference type="EC" id="2.6.1.42"/>
    </reaction>
</comment>
<dbReference type="AlphaFoldDB" id="A0A316HP71"/>